<reference evidence="1 2" key="1">
    <citation type="journal article" date="2007" name="Int. J. Syst. Evol. Microbiol.">
        <title>Oceanobacillus profundus sp. nov., isolated from a deep-sea sediment core.</title>
        <authorList>
            <person name="Kim Y.G."/>
            <person name="Choi D.H."/>
            <person name="Hyun S."/>
            <person name="Cho B.C."/>
        </authorList>
    </citation>
    <scope>NUCLEOTIDE SEQUENCE [LARGE SCALE GENOMIC DNA]</scope>
    <source>
        <strain evidence="1 2">DSM 18246</strain>
    </source>
</reference>
<protein>
    <recommendedName>
        <fullName evidence="3">PepSY domain-containing protein</fullName>
    </recommendedName>
</protein>
<name>A0A417YL53_9BACI</name>
<accession>A0A417YL53</accession>
<keyword evidence="2" id="KW-1185">Reference proteome</keyword>
<proteinExistence type="predicted"/>
<evidence type="ECO:0000313" key="2">
    <source>
        <dbReference type="Proteomes" id="UP000285456"/>
    </source>
</evidence>
<organism evidence="1 2">
    <name type="scientific">Oceanobacillus profundus</name>
    <dbReference type="NCBI Taxonomy" id="372463"/>
    <lineage>
        <taxon>Bacteria</taxon>
        <taxon>Bacillati</taxon>
        <taxon>Bacillota</taxon>
        <taxon>Bacilli</taxon>
        <taxon>Bacillales</taxon>
        <taxon>Bacillaceae</taxon>
        <taxon>Oceanobacillus</taxon>
    </lineage>
</organism>
<dbReference type="AlphaFoldDB" id="A0A417YL53"/>
<sequence length="88" mass="9882">MIILLLITVGCGHDISEPKITQTKAEAIVLQHLIEDRNKVEIKIKLKSVSNSRGKYIVEWEIDKNCEFGAVQVDDQSGELLEAEETNC</sequence>
<gene>
    <name evidence="1" type="ORF">D1B32_03270</name>
</gene>
<dbReference type="OrthoDB" id="2428465at2"/>
<comment type="caution">
    <text evidence="1">The sequence shown here is derived from an EMBL/GenBank/DDBJ whole genome shotgun (WGS) entry which is preliminary data.</text>
</comment>
<dbReference type="EMBL" id="QWEH01000002">
    <property type="protein sequence ID" value="RHW34207.1"/>
    <property type="molecule type" value="Genomic_DNA"/>
</dbReference>
<evidence type="ECO:0008006" key="3">
    <source>
        <dbReference type="Google" id="ProtNLM"/>
    </source>
</evidence>
<evidence type="ECO:0000313" key="1">
    <source>
        <dbReference type="EMBL" id="RHW34207.1"/>
    </source>
</evidence>
<dbReference type="Proteomes" id="UP000285456">
    <property type="component" value="Unassembled WGS sequence"/>
</dbReference>